<evidence type="ECO:0000313" key="2">
    <source>
        <dbReference type="Proteomes" id="UP000238348"/>
    </source>
</evidence>
<name>A0A2L0F437_SORCE</name>
<proteinExistence type="predicted"/>
<sequence>MNKLPRGSRVLLDSTVSLDTLGRLTQALSVEEIAALSDDTFRNYLITYSYHLLDEQMRPYLGPNLSWVGFASWASELAGRCIRGEQFPLRAMMPAAIVSRVGRAVARGNQLVYADIAPVFRDFTHYMTRASEAERASVSKLAARGGNSLRDLVKEVLRLDPRPLREGGQALLCSAFEQYFIAAYERDPDARAERTFVANAAVGLHEQTRLDPMIDEMLSFQLVNRAARLALTPLFGLADLTRPARAKVSALGGAELMRRTVSRWPGLTETAELAEEARIFLRQVRDGRLAYAFSTRFVLALPLADDVFAVGKDVLPLDDGAMFPEHLRVFDTTDQHFRALLDDVLAWDRTPDSLAGSGASDWADLGDRLNFILDLFRSRQQNPALFANPLAQRVS</sequence>
<evidence type="ECO:0000313" key="1">
    <source>
        <dbReference type="EMBL" id="AUX46335.1"/>
    </source>
</evidence>
<dbReference type="EMBL" id="CP012673">
    <property type="protein sequence ID" value="AUX46335.1"/>
    <property type="molecule type" value="Genomic_DNA"/>
</dbReference>
<dbReference type="AlphaFoldDB" id="A0A2L0F437"/>
<reference evidence="1 2" key="1">
    <citation type="submission" date="2015-09" db="EMBL/GenBank/DDBJ databases">
        <title>Sorangium comparison.</title>
        <authorList>
            <person name="Zaburannyi N."/>
            <person name="Bunk B."/>
            <person name="Overmann J."/>
            <person name="Mueller R."/>
        </authorList>
    </citation>
    <scope>NUCLEOTIDE SEQUENCE [LARGE SCALE GENOMIC DNA]</scope>
    <source>
        <strain evidence="1 2">So ce26</strain>
    </source>
</reference>
<dbReference type="Proteomes" id="UP000238348">
    <property type="component" value="Chromosome"/>
</dbReference>
<accession>A0A2L0F437</accession>
<organism evidence="1 2">
    <name type="scientific">Sorangium cellulosum</name>
    <name type="common">Polyangium cellulosum</name>
    <dbReference type="NCBI Taxonomy" id="56"/>
    <lineage>
        <taxon>Bacteria</taxon>
        <taxon>Pseudomonadati</taxon>
        <taxon>Myxococcota</taxon>
        <taxon>Polyangia</taxon>
        <taxon>Polyangiales</taxon>
        <taxon>Polyangiaceae</taxon>
        <taxon>Sorangium</taxon>
    </lineage>
</organism>
<protein>
    <submittedName>
        <fullName evidence="1">Uncharacterized protein</fullName>
    </submittedName>
</protein>
<gene>
    <name evidence="1" type="ORF">SOCE26_078410</name>
</gene>